<proteinExistence type="predicted"/>
<evidence type="ECO:0008006" key="3">
    <source>
        <dbReference type="Google" id="ProtNLM"/>
    </source>
</evidence>
<organism evidence="1 2">
    <name type="scientific">Coprococcus hominis</name>
    <name type="common">ex Arizal et al. 2022</name>
    <dbReference type="NCBI Taxonomy" id="2881262"/>
    <lineage>
        <taxon>Bacteria</taxon>
        <taxon>Bacillati</taxon>
        <taxon>Bacillota</taxon>
        <taxon>Clostridia</taxon>
        <taxon>Lachnospirales</taxon>
        <taxon>Lachnospiraceae</taxon>
        <taxon>Coprococcus</taxon>
    </lineage>
</organism>
<dbReference type="SUPFAM" id="SSF48295">
    <property type="entry name" value="TrpR-like"/>
    <property type="match status" value="1"/>
</dbReference>
<comment type="caution">
    <text evidence="1">The sequence shown here is derived from an EMBL/GenBank/DDBJ whole genome shotgun (WGS) entry which is preliminary data.</text>
</comment>
<accession>A0ABS8FS68</accession>
<evidence type="ECO:0000313" key="2">
    <source>
        <dbReference type="Proteomes" id="UP001198495"/>
    </source>
</evidence>
<keyword evidence="2" id="KW-1185">Reference proteome</keyword>
<sequence length="120" mass="13956">MKYTKEQRLDIGRRIYDGEIDCYQAAEEYSINHYTARDYMRLYRDTYQLPKRSAATHTCKSVSTPLAANSQASLQEYQEMTKEELIQALIQARITEARLKKGYEVKGDGSIIQYSNKNTK</sequence>
<reference evidence="1 2" key="1">
    <citation type="submission" date="2021-10" db="EMBL/GenBank/DDBJ databases">
        <title>Anaerobic single-cell dispensing facilitates the cultivation of human gut bacteria.</title>
        <authorList>
            <person name="Afrizal A."/>
        </authorList>
    </citation>
    <scope>NUCLEOTIDE SEQUENCE [LARGE SCALE GENOMIC DNA]</scope>
    <source>
        <strain evidence="1 2">CLA-AA-H212</strain>
    </source>
</reference>
<protein>
    <recommendedName>
        <fullName evidence="3">Transposase</fullName>
    </recommendedName>
</protein>
<dbReference type="InterPro" id="IPR010921">
    <property type="entry name" value="Trp_repressor/repl_initiator"/>
</dbReference>
<name>A0ABS8FS68_9FIRM</name>
<dbReference type="RefSeq" id="WP_177982033.1">
    <property type="nucleotide sequence ID" value="NZ_JAJEQT010000015.1"/>
</dbReference>
<dbReference type="EMBL" id="JAJEQT010000015">
    <property type="protein sequence ID" value="MCC2220013.1"/>
    <property type="molecule type" value="Genomic_DNA"/>
</dbReference>
<evidence type="ECO:0000313" key="1">
    <source>
        <dbReference type="EMBL" id="MCC2220013.1"/>
    </source>
</evidence>
<dbReference type="Proteomes" id="UP001198495">
    <property type="component" value="Unassembled WGS sequence"/>
</dbReference>
<gene>
    <name evidence="1" type="ORF">LKD28_13445</name>
</gene>